<comment type="caution">
    <text evidence="3">The sequence shown here is derived from an EMBL/GenBank/DDBJ whole genome shotgun (WGS) entry which is preliminary data.</text>
</comment>
<feature type="transmembrane region" description="Helical" evidence="2">
    <location>
        <begin position="1299"/>
        <end position="1318"/>
    </location>
</feature>
<organism evidence="3 4">
    <name type="scientific">Extremus antarcticus</name>
    <dbReference type="NCBI Taxonomy" id="702011"/>
    <lineage>
        <taxon>Eukaryota</taxon>
        <taxon>Fungi</taxon>
        <taxon>Dikarya</taxon>
        <taxon>Ascomycota</taxon>
        <taxon>Pezizomycotina</taxon>
        <taxon>Dothideomycetes</taxon>
        <taxon>Dothideomycetidae</taxon>
        <taxon>Mycosphaerellales</taxon>
        <taxon>Extremaceae</taxon>
        <taxon>Extremus</taxon>
    </lineage>
</organism>
<dbReference type="Pfam" id="PF13692">
    <property type="entry name" value="Glyco_trans_1_4"/>
    <property type="match status" value="1"/>
</dbReference>
<feature type="transmembrane region" description="Helical" evidence="2">
    <location>
        <begin position="925"/>
        <end position="947"/>
    </location>
</feature>
<evidence type="ECO:0008006" key="5">
    <source>
        <dbReference type="Google" id="ProtNLM"/>
    </source>
</evidence>
<dbReference type="Proteomes" id="UP001271007">
    <property type="component" value="Unassembled WGS sequence"/>
</dbReference>
<proteinExistence type="predicted"/>
<keyword evidence="2" id="KW-0472">Membrane</keyword>
<feature type="transmembrane region" description="Helical" evidence="2">
    <location>
        <begin position="1220"/>
        <end position="1239"/>
    </location>
</feature>
<feature type="transmembrane region" description="Helical" evidence="2">
    <location>
        <begin position="1272"/>
        <end position="1293"/>
    </location>
</feature>
<keyword evidence="2" id="KW-0812">Transmembrane</keyword>
<feature type="transmembrane region" description="Helical" evidence="2">
    <location>
        <begin position="1325"/>
        <end position="1345"/>
    </location>
</feature>
<feature type="transmembrane region" description="Helical" evidence="2">
    <location>
        <begin position="953"/>
        <end position="979"/>
    </location>
</feature>
<feature type="transmembrane region" description="Helical" evidence="2">
    <location>
        <begin position="1179"/>
        <end position="1200"/>
    </location>
</feature>
<sequence length="2832" mass="318713">MITTTTTLTRFATSQTLAIVVLVCTLLGTAHVSFVVARKLRKFRKRRRDEQSKIPPTAVVDFLAQLPQETSRLLPQSIPLSKKPASFGVYLGSIANPPWEFRNPNQTRLLSEWDLIVLDPYQPGVVEAAAESSSTHVVGRLDVSQFDCTRNSTKPADAFTLLSEIVRRLTEDFKLKSEASSPFSGVLLANWTVQLPSVRLNPLLQSLKRLNVDVYLELAPPDYMSEDDSNLIQLELVNGLVCRNATINANGTVCDYFQMTAMRRAQRALAKHAWLGGLSFMMLEVLEDGVELTHAVLKRSYNWSRYNSALAWIGPKAALSDAEIAIKKTHPNEPLGALMWLKKTEIMAAQGIWRANERITQGVDGSGNMLQSLDTVVPDLSKRLESNVPVNDPTRVREPAQLNGDFDWPQGHTTRQTDVLSYSSTGESFTGMGCFQIGLQCTSLDFDGLVEGQRRLRDLKMLHQIPAAEVKEMASSLRSMYDALAPRDRLVPAINELLELLEDTSEDEEKRTKLRVWIGLQSGFHNGSDNQFWGLFDGNDVGSYMDIFLSAKTADRTSTLLHTFLSSRDFSRRACFEAECALAHDTSAWDDKWNLPKRLGQDIEKLTPAESLLLLQRLKRAGSIVRKTMEARVATCCKSQLLDVPSLVQARHLSTEQYLQGKISAKELIEVRLEWLREQGARAVPSAAAAVNIFHELDSRLPGILMRNEQHHLDNIATVLKSVVQKDSIDATIDIFTLSVFCAFRKLAVDEIYLEILDRNPMPNSHPDQAACFAEMFALGAQCEAYLDMTPEAVGRVLQTKYWTYYHQNQPPGRDDKFTELPTAYASMNTDEDPNFTAESQGLPWHYRLTFLGIFAVPALVDILLLTLVGRGLYLSTFMAEVEKTIATAGLMIGLLLVGGIGTWVGHGGSYYLHCMTFPAMNLFVLTRLIAGLAISLIVGIGALLVLGGIKGFYAGFIFLFYFFALSTYLTMLATLAVYQFPGFKFQSGRTSVVLCIPILLISPIVTSFAGHDIIVYPIVLSGFLVTLMYAARGVFAEWHCWYNQVPIVSDTELVHWFERFSTARNKTTELPGVDLAATPLPRTALMVEMQKERHRLPWQKSTVDTFVKTIAVGHDSTLLLMDWYCKYSRTKMPYPYSPTWNLQVKAAVDTLKDIQKGLKLHNAFIHWRESGPEVWCGVLYFVVALMDKWVALLSGGALVGLSAADSSRYRLSVGFGLSYYLIAAVCLDAVATPLWPIANRKTTTRIDSLEHLNEVAVIDVNARRKVYWSNFAKFFFSHIWGIALMTALLWTFEGDEKATIMFLAYVGAYTGLLWYQYNRIFTGALAMGDLMAGAVVGLMTGLILRRETVLEFSGVIGLAAATWTTALLSIGTARIRLPYFRRRKHGSVGTKNDQKRFYYSGSLWASPELSQRTLSSIFAKAMKVAEEERLHVTPAAPPGIEATRILSARTRGAKSGATQAAFPLGTQMVEIASRMWHNGELKVELVPARAIFAEDPLLTTISQDYGGVLHVLVFVGPEPHHPQKRLTDVSTTSQIVAEAIIQAASQARLGLSYDQSLLSELMVTPQSSSSLSVPWSLKHHIEWSPAERARTIRTGERAFLRYLLLGVDADLEWDQLPKPVRQFLIRRCCEEPCGINDDQSQWVRLQSRSMCALESKKSLQLTDTDIVKQHIARCNVGAHLALLAKDFAHDLQAELGTKGLADISDYEKLPGASQSRVLEKSREKLFAKLARPFLRTVQGLRFAVKFFVVASVADPDLQRELDYALNEQNVAFRAVSKVLLISFWQLCRTLQRLIVPWFLFYRRPKVQALCREMQGTAVVMGKSRVTLDGILGTFTGFLRASPGVSIFNARHSGPFQFHFYSGGHKTQPEDNSKLMFVGHYGQQLLLRKKEEYAKEAISNVFEYEYPMPSGTRIPIQRRCVRGPKEGEVVQYDDRGYIASGSYFEKGNLVRFQFSYRKHAKFDDELLRAHFELAHVKIAVAWCFPPLGHFERLDTWLPYTKVTEATFVEGDKAYNSRWTYDHRSHPTIDTTLNGEPVDTPDMILHDWFGVLKKPKDCSFRREDPLLLFTSPGSSIISRALRMNRVHWPVSTSMARTHLWRSWKQGKDMDAITVRWLDEDSLRSEKLLRPYWRNRDMGLLESAGAYVERNADVFMARADIDPDVSSWCSLAYKYSDLVNFGQGGDSKINTRRQETQIRDADDVLHVLAHDTGTWPNEGGGVSACRRDLVNNLETIRWHVVAENANDYGIPKFQIEKNVQSLSVLPLWGMDFLTPTHGVFQDYRDSAVQQRLHNVSNEDIETNFLPILESLVKCARAIKFDRSHVEEASQALLDLNSYFAADRHWGRVWMSDVVKQRWRELWLAEDVTNARPMSEWLDAERPTLLHMDTALDMWHRYLFVMSLPVPERIPDVFQASHHFAGASYGVLCKLRRNCSLHVWDHCISWREVTVFLSSAMSFDSPFVCSSLMQLSQMTSVLVLHYADVVLPCADFFNPGWEVEHGTQEGALQHRRAFARKIDPVVNGITDPGRYKPIEKIKSTIPTVTMLSHVRFVKDIKSAILAADIITHQWGFPDYQLDIYGDMEKAPAYSVECKEILASKGLRDHVILRGLGSPAKVLEESWLFLNSSISEGLPLAMGEAALTGVPVVCTDVGASFRVVTDSKTWTKFSECIAPNDALSLAKAQIEVLALLGDWAKYAEDEPGFEPPKLSLHPTQEEVKAITKRMYDKTEQRRKLGMIGRANVLSSFSEERYLREHEQLLWIGKQQSPRYLSRTRQMALQPPELTAAQMAANISRPMTPMESPMSTPLLRYFKFESPSPRYSAAASTASTSWSGS</sequence>
<protein>
    <recommendedName>
        <fullName evidence="5">Glycosyl transferase</fullName>
    </recommendedName>
</protein>
<feature type="transmembrane region" description="Helical" evidence="2">
    <location>
        <begin position="17"/>
        <end position="37"/>
    </location>
</feature>
<dbReference type="Gene3D" id="3.40.50.2000">
    <property type="entry name" value="Glycogen Phosphorylase B"/>
    <property type="match status" value="1"/>
</dbReference>
<feature type="transmembrane region" description="Helical" evidence="2">
    <location>
        <begin position="849"/>
        <end position="869"/>
    </location>
</feature>
<reference evidence="3" key="1">
    <citation type="submission" date="2023-04" db="EMBL/GenBank/DDBJ databases">
        <title>Black Yeasts Isolated from many extreme environments.</title>
        <authorList>
            <person name="Coleine C."/>
            <person name="Stajich J.E."/>
            <person name="Selbmann L."/>
        </authorList>
    </citation>
    <scope>NUCLEOTIDE SEQUENCE</scope>
    <source>
        <strain evidence="3">CCFEE 5312</strain>
    </source>
</reference>
<feature type="region of interest" description="Disordered" evidence="1">
    <location>
        <begin position="385"/>
        <end position="410"/>
    </location>
</feature>
<keyword evidence="4" id="KW-1185">Reference proteome</keyword>
<dbReference type="EMBL" id="JAWDJX010000125">
    <property type="protein sequence ID" value="KAK3045986.1"/>
    <property type="molecule type" value="Genomic_DNA"/>
</dbReference>
<evidence type="ECO:0000313" key="4">
    <source>
        <dbReference type="Proteomes" id="UP001271007"/>
    </source>
</evidence>
<dbReference type="PANTHER" id="PTHR12526">
    <property type="entry name" value="GLYCOSYLTRANSFERASE"/>
    <property type="match status" value="1"/>
</dbReference>
<dbReference type="PANTHER" id="PTHR12526:SF604">
    <property type="entry name" value="TRANSFERASE, PUTATIVE (AFU_ORTHOLOGUE AFUA_4G14070)-RELATED"/>
    <property type="match status" value="1"/>
</dbReference>
<accession>A0AAJ0G995</accession>
<keyword evidence="2" id="KW-1133">Transmembrane helix</keyword>
<evidence type="ECO:0000313" key="3">
    <source>
        <dbReference type="EMBL" id="KAK3045986.1"/>
    </source>
</evidence>
<evidence type="ECO:0000256" key="2">
    <source>
        <dbReference type="SAM" id="Phobius"/>
    </source>
</evidence>
<evidence type="ECO:0000256" key="1">
    <source>
        <dbReference type="SAM" id="MobiDB-lite"/>
    </source>
</evidence>
<feature type="transmembrane region" description="Helical" evidence="2">
    <location>
        <begin position="1015"/>
        <end position="1032"/>
    </location>
</feature>
<feature type="transmembrane region" description="Helical" evidence="2">
    <location>
        <begin position="889"/>
        <end position="913"/>
    </location>
</feature>
<gene>
    <name evidence="3" type="ORF">LTR09_012485</name>
</gene>
<name>A0AAJ0G995_9PEZI</name>
<dbReference type="SUPFAM" id="SSF53756">
    <property type="entry name" value="UDP-Glycosyltransferase/glycogen phosphorylase"/>
    <property type="match status" value="1"/>
</dbReference>